<feature type="compositionally biased region" description="Basic and acidic residues" evidence="1">
    <location>
        <begin position="23"/>
        <end position="42"/>
    </location>
</feature>
<comment type="caution">
    <text evidence="2">The sequence shown here is derived from an EMBL/GenBank/DDBJ whole genome shotgun (WGS) entry which is preliminary data.</text>
</comment>
<dbReference type="AlphaFoldDB" id="A0A0P7Z9V8"/>
<dbReference type="Proteomes" id="UP000050360">
    <property type="component" value="Unassembled WGS sequence"/>
</dbReference>
<dbReference type="EMBL" id="LKCM01000448">
    <property type="protein sequence ID" value="KPQ41063.1"/>
    <property type="molecule type" value="Genomic_DNA"/>
</dbReference>
<name>A0A0P7Z9V8_9EURY</name>
<feature type="compositionally biased region" description="Basic and acidic residues" evidence="1">
    <location>
        <begin position="1"/>
        <end position="11"/>
    </location>
</feature>
<evidence type="ECO:0000256" key="1">
    <source>
        <dbReference type="SAM" id="MobiDB-lite"/>
    </source>
</evidence>
<accession>A0A0P7Z9V8</accession>
<sequence length="125" mass="14361">MENESAKDKANRAKYNAGNQTNTREKQAAVKENDREQFDKSFTDNGTKFSLGTEGEYMGFAYGAAVKIRSKDVKYDNEFKQYTLKMTYSTMARFIAWLMKDENKVIFNELVKAEKLKNEGTPELA</sequence>
<proteinExistence type="predicted"/>
<protein>
    <submittedName>
        <fullName evidence="2">Uncharacterized protein</fullName>
    </submittedName>
</protein>
<feature type="region of interest" description="Disordered" evidence="1">
    <location>
        <begin position="1"/>
        <end position="43"/>
    </location>
</feature>
<reference evidence="2 3" key="1">
    <citation type="submission" date="2015-09" db="EMBL/GenBank/DDBJ databases">
        <title>A metagenomics-based metabolic model of nitrate-dependent anaerobic oxidation of methane by Methanoperedens-like archaea.</title>
        <authorList>
            <person name="Arshad A."/>
            <person name="Speth D.R."/>
            <person name="De Graaf R.M."/>
            <person name="Op Den Camp H.J."/>
            <person name="Jetten M.S."/>
            <person name="Welte C.U."/>
        </authorList>
    </citation>
    <scope>NUCLEOTIDE SEQUENCE [LARGE SCALE GENOMIC DNA]</scope>
</reference>
<evidence type="ECO:0000313" key="2">
    <source>
        <dbReference type="EMBL" id="KPQ41063.1"/>
    </source>
</evidence>
<gene>
    <name evidence="2" type="ORF">MPEBLZ_04377</name>
</gene>
<organism evidence="2 3">
    <name type="scientific">Candidatus Methanoperedens nitratireducens</name>
    <dbReference type="NCBI Taxonomy" id="1392998"/>
    <lineage>
        <taxon>Archaea</taxon>
        <taxon>Methanobacteriati</taxon>
        <taxon>Methanobacteriota</taxon>
        <taxon>Stenosarchaea group</taxon>
        <taxon>Methanomicrobia</taxon>
        <taxon>Methanosarcinales</taxon>
        <taxon>ANME-2 cluster</taxon>
        <taxon>Candidatus Methanoperedentaceae</taxon>
        <taxon>Candidatus Methanoperedens</taxon>
    </lineage>
</organism>
<evidence type="ECO:0000313" key="3">
    <source>
        <dbReference type="Proteomes" id="UP000050360"/>
    </source>
</evidence>